<comment type="caution">
    <text evidence="1">The sequence shown here is derived from an EMBL/GenBank/DDBJ whole genome shotgun (WGS) entry which is preliminary data.</text>
</comment>
<proteinExistence type="predicted"/>
<protein>
    <submittedName>
        <fullName evidence="1">Uncharacterized protein</fullName>
    </submittedName>
</protein>
<dbReference type="Proteomes" id="UP000037460">
    <property type="component" value="Unassembled WGS sequence"/>
</dbReference>
<accession>A0A0M0J6Z0</accession>
<sequence length="173" mass="17831">MAPDTAPLVRTRKLSLIDVIVGATGTAFDPETPLVLHGGLSHVGELCGLVTPPAALVAPPLLLLLAGPPAWRAVAAAGLPHDPANRSGTWRLADVLVTALLLESLVVSTLAPRLMSGELGATLRTFARVERLELSVEWDVGTAVLVAAALCDALGRVFTSSWGRGEAVCGVSC</sequence>
<organism evidence="1 2">
    <name type="scientific">Chrysochromulina tobinii</name>
    <dbReference type="NCBI Taxonomy" id="1460289"/>
    <lineage>
        <taxon>Eukaryota</taxon>
        <taxon>Haptista</taxon>
        <taxon>Haptophyta</taxon>
        <taxon>Prymnesiophyceae</taxon>
        <taxon>Prymnesiales</taxon>
        <taxon>Chrysochromulinaceae</taxon>
        <taxon>Chrysochromulina</taxon>
    </lineage>
</organism>
<gene>
    <name evidence="1" type="ORF">Ctob_000981</name>
</gene>
<dbReference type="AlphaFoldDB" id="A0A0M0J6Z0"/>
<evidence type="ECO:0000313" key="2">
    <source>
        <dbReference type="Proteomes" id="UP000037460"/>
    </source>
</evidence>
<dbReference type="EMBL" id="JWZX01003310">
    <property type="protein sequence ID" value="KOO22102.1"/>
    <property type="molecule type" value="Genomic_DNA"/>
</dbReference>
<name>A0A0M0J6Z0_9EUKA</name>
<evidence type="ECO:0000313" key="1">
    <source>
        <dbReference type="EMBL" id="KOO22102.1"/>
    </source>
</evidence>
<reference evidence="2" key="1">
    <citation type="journal article" date="2015" name="PLoS Genet.">
        <title>Genome Sequence and Transcriptome Analyses of Chrysochromulina tobin: Metabolic Tools for Enhanced Algal Fitness in the Prominent Order Prymnesiales (Haptophyceae).</title>
        <authorList>
            <person name="Hovde B.T."/>
            <person name="Deodato C.R."/>
            <person name="Hunsperger H.M."/>
            <person name="Ryken S.A."/>
            <person name="Yost W."/>
            <person name="Jha R.K."/>
            <person name="Patterson J."/>
            <person name="Monnat R.J. Jr."/>
            <person name="Barlow S.B."/>
            <person name="Starkenburg S.R."/>
            <person name="Cattolico R.A."/>
        </authorList>
    </citation>
    <scope>NUCLEOTIDE SEQUENCE</scope>
    <source>
        <strain evidence="2">CCMP291</strain>
    </source>
</reference>
<keyword evidence="2" id="KW-1185">Reference proteome</keyword>